<dbReference type="Gene3D" id="3.60.15.10">
    <property type="entry name" value="Ribonuclease Z/Hydroxyacylglutathione hydrolase-like"/>
    <property type="match status" value="1"/>
</dbReference>
<organism evidence="2 3">
    <name type="scientific">Thermogutta terrifontis</name>
    <dbReference type="NCBI Taxonomy" id="1331910"/>
    <lineage>
        <taxon>Bacteria</taxon>
        <taxon>Pseudomonadati</taxon>
        <taxon>Planctomycetota</taxon>
        <taxon>Planctomycetia</taxon>
        <taxon>Pirellulales</taxon>
        <taxon>Thermoguttaceae</taxon>
        <taxon>Thermogutta</taxon>
    </lineage>
</organism>
<dbReference type="PANTHER" id="PTHR23240">
    <property type="entry name" value="DNA CROSS-LINK REPAIR PROTEIN PSO2/SNM1-RELATED"/>
    <property type="match status" value="1"/>
</dbReference>
<dbReference type="KEGG" id="ttf:THTE_1559"/>
<dbReference type="InterPro" id="IPR011108">
    <property type="entry name" value="RMMBL"/>
</dbReference>
<dbReference type="RefSeq" id="WP_157731817.1">
    <property type="nucleotide sequence ID" value="NZ_CP018477.1"/>
</dbReference>
<dbReference type="Pfam" id="PF07521">
    <property type="entry name" value="RMMBL"/>
    <property type="match status" value="1"/>
</dbReference>
<dbReference type="EMBL" id="CP018477">
    <property type="protein sequence ID" value="ASV74161.1"/>
    <property type="molecule type" value="Genomic_DNA"/>
</dbReference>
<dbReference type="GO" id="GO:0035312">
    <property type="term" value="F:5'-3' DNA exonuclease activity"/>
    <property type="evidence" value="ECO:0007669"/>
    <property type="project" value="TreeGrafter"/>
</dbReference>
<dbReference type="OrthoDB" id="9803916at2"/>
<dbReference type="GO" id="GO:0036297">
    <property type="term" value="P:interstrand cross-link repair"/>
    <property type="evidence" value="ECO:0007669"/>
    <property type="project" value="TreeGrafter"/>
</dbReference>
<dbReference type="InterPro" id="IPR036866">
    <property type="entry name" value="RibonucZ/Hydroxyglut_hydro"/>
</dbReference>
<dbReference type="GO" id="GO:0003684">
    <property type="term" value="F:damaged DNA binding"/>
    <property type="evidence" value="ECO:0007669"/>
    <property type="project" value="TreeGrafter"/>
</dbReference>
<dbReference type="AlphaFoldDB" id="A0A286RDX0"/>
<dbReference type="InterPro" id="IPR001279">
    <property type="entry name" value="Metallo-B-lactamas"/>
</dbReference>
<keyword evidence="3" id="KW-1185">Reference proteome</keyword>
<evidence type="ECO:0000313" key="3">
    <source>
        <dbReference type="Proteomes" id="UP000215086"/>
    </source>
</evidence>
<protein>
    <submittedName>
        <fullName evidence="2">mRNA 3-end processing exonuclease</fullName>
    </submittedName>
</protein>
<keyword evidence="2" id="KW-0269">Exonuclease</keyword>
<gene>
    <name evidence="2" type="ORF">THTE_1559</name>
</gene>
<name>A0A286RDX0_9BACT</name>
<feature type="domain" description="Metallo-beta-lactamase" evidence="1">
    <location>
        <begin position="3"/>
        <end position="153"/>
    </location>
</feature>
<proteinExistence type="predicted"/>
<dbReference type="GO" id="GO:0006303">
    <property type="term" value="P:double-strand break repair via nonhomologous end joining"/>
    <property type="evidence" value="ECO:0007669"/>
    <property type="project" value="TreeGrafter"/>
</dbReference>
<keyword evidence="2" id="KW-0378">Hydrolase</keyword>
<keyword evidence="2" id="KW-0540">Nuclease</keyword>
<accession>A0A286RDX0</accession>
<dbReference type="SMART" id="SM00849">
    <property type="entry name" value="Lactamase_B"/>
    <property type="match status" value="1"/>
</dbReference>
<reference evidence="2 3" key="1">
    <citation type="journal article" name="Front. Microbiol.">
        <title>Sugar Metabolism of the First Thermophilic Planctomycete Thermogutta terrifontis: Comparative Genomic and Transcriptomic Approaches.</title>
        <authorList>
            <person name="Elcheninov A.G."/>
            <person name="Menzel P."/>
            <person name="Gudbergsdottir S.R."/>
            <person name="Slesarev A.I."/>
            <person name="Kadnikov V.V."/>
            <person name="Krogh A."/>
            <person name="Bonch-Osmolovskaya E.A."/>
            <person name="Peng X."/>
            <person name="Kublanov I.V."/>
        </authorList>
    </citation>
    <scope>NUCLEOTIDE SEQUENCE [LARGE SCALE GENOMIC DNA]</scope>
    <source>
        <strain evidence="2 3">R1</strain>
    </source>
</reference>
<dbReference type="PANTHER" id="PTHR23240:SF6">
    <property type="entry name" value="DNA CROSS-LINK REPAIR 1A PROTEIN"/>
    <property type="match status" value="1"/>
</dbReference>
<dbReference type="Proteomes" id="UP000215086">
    <property type="component" value="Chromosome"/>
</dbReference>
<sequence length="321" mass="36455">MPKQFLFYYDRALKLLPVDLAVDARFRQARAFVSHAHADHVARHEYVLCTEETAALLNHRLGPRTVRTLRYGESINWAGVRLTVYPAGHCLGSAMLLVEYAGERLLYTGDFKLRRSFTVPPAEPVAADILIMESTYGHPMYRFPPEDVVFRDLVDTIFRLFEEGKTPVIVAYALGKAQEVTRRLSDAGLTLAVHRHVADISRIYESFGVNVGRYRVFDGTMRPGEVLVVSPGTKLDLVNDHICRIAVTGWAMDPSARYRLGVDLAFPFSDHADYDGLLELIELVRPRVIYTTHGPECFVRDLQVRGWEAYLLDRPTQKTLF</sequence>
<dbReference type="SUPFAM" id="SSF56281">
    <property type="entry name" value="Metallo-hydrolase/oxidoreductase"/>
    <property type="match status" value="1"/>
</dbReference>
<evidence type="ECO:0000313" key="2">
    <source>
        <dbReference type="EMBL" id="ASV74161.1"/>
    </source>
</evidence>
<evidence type="ECO:0000259" key="1">
    <source>
        <dbReference type="SMART" id="SM00849"/>
    </source>
</evidence>